<dbReference type="Pfam" id="PF17042">
    <property type="entry name" value="NBD_C"/>
    <property type="match status" value="1"/>
</dbReference>
<keyword evidence="5" id="KW-0067">ATP-binding</keyword>
<accession>A0ABW4ZPK0</accession>
<dbReference type="Pfam" id="PF07005">
    <property type="entry name" value="SBD_N"/>
    <property type="match status" value="1"/>
</dbReference>
<dbReference type="Gene3D" id="3.40.50.10840">
    <property type="entry name" value="Putative sugar-binding, N-terminal domain"/>
    <property type="match status" value="1"/>
</dbReference>
<evidence type="ECO:0000256" key="6">
    <source>
        <dbReference type="ARBA" id="ARBA00023277"/>
    </source>
</evidence>
<name>A0ABW4ZPK0_9SPHI</name>
<comment type="similarity">
    <text evidence="1">Belongs to the four-carbon acid sugar kinase family.</text>
</comment>
<proteinExistence type="inferred from homology"/>
<reference evidence="10" key="1">
    <citation type="journal article" date="2019" name="Int. J. Syst. Evol. Microbiol.">
        <title>The Global Catalogue of Microorganisms (GCM) 10K type strain sequencing project: providing services to taxonomists for standard genome sequencing and annotation.</title>
        <authorList>
            <consortium name="The Broad Institute Genomics Platform"/>
            <consortium name="The Broad Institute Genome Sequencing Center for Infectious Disease"/>
            <person name="Wu L."/>
            <person name="Ma J."/>
        </authorList>
    </citation>
    <scope>NUCLEOTIDE SEQUENCE [LARGE SCALE GENOMIC DNA]</scope>
    <source>
        <strain evidence="10">KCTC 42217</strain>
    </source>
</reference>
<evidence type="ECO:0000256" key="2">
    <source>
        <dbReference type="ARBA" id="ARBA00022679"/>
    </source>
</evidence>
<keyword evidence="10" id="KW-1185">Reference proteome</keyword>
<keyword evidence="3" id="KW-0547">Nucleotide-binding</keyword>
<evidence type="ECO:0000256" key="4">
    <source>
        <dbReference type="ARBA" id="ARBA00022777"/>
    </source>
</evidence>
<evidence type="ECO:0000313" key="10">
    <source>
        <dbReference type="Proteomes" id="UP001597387"/>
    </source>
</evidence>
<evidence type="ECO:0000259" key="8">
    <source>
        <dbReference type="Pfam" id="PF17042"/>
    </source>
</evidence>
<evidence type="ECO:0000259" key="7">
    <source>
        <dbReference type="Pfam" id="PF07005"/>
    </source>
</evidence>
<dbReference type="InterPro" id="IPR010737">
    <property type="entry name" value="4-carb_acid_sugar_kinase_N"/>
</dbReference>
<dbReference type="GO" id="GO:0016301">
    <property type="term" value="F:kinase activity"/>
    <property type="evidence" value="ECO:0007669"/>
    <property type="project" value="UniProtKB-KW"/>
</dbReference>
<gene>
    <name evidence="9" type="ORF">ACFSJU_15765</name>
</gene>
<sequence length="463" mass="50333">MGNNNRLFMAFYGDDFTGSTDALEFLSRAGIKTVLFIEPPTKEQLERYPGLQAIGVAGMTRAMPPEAMEKELQPAFTTLRALNPRHIHYKVCSTFDSSPTIGSIGKAIDLGAEIFGSEFIPLLVAAPVLGRHCVFGNLFAKMGIGSEGSIYRLDRHPSMSKHPTTPADESDLRLHLAKQTKRRVGLIDILQIEKPLEETRQQIRELVESGDEIILFDALYQQQLALIGALMDENAEDDESLFSVGSSGVEMALAAYWQTSGVTQLAPVWNDLEDAGPVLIASGSCSPVTSGQIAYAINHGFEEIVIDTEKLAREGISNPLIEEYVAQAIRYIENKSDVILHTSRGNDDIRVRASDQILESRGIAKTETSMLYGTVLGIIARQVAEKTSLRRIIIAGGDTSSHAARAMGIEAVEMIAPLSPGSPLCKAYAPGSSIDGLEVNFKGGQVGKEDYFEMVRGTINSKL</sequence>
<dbReference type="InterPro" id="IPR037051">
    <property type="entry name" value="4-carb_acid_sugar_kinase_N_sf"/>
</dbReference>
<dbReference type="EMBL" id="JBHUHZ010000003">
    <property type="protein sequence ID" value="MFD2163865.1"/>
    <property type="molecule type" value="Genomic_DNA"/>
</dbReference>
<keyword evidence="2 9" id="KW-0808">Transferase</keyword>
<feature type="domain" description="Four-carbon acid sugar kinase nucleotide binding" evidence="8">
    <location>
        <begin position="279"/>
        <end position="452"/>
    </location>
</feature>
<protein>
    <submittedName>
        <fullName evidence="9">Four-carbon acid sugar kinase family protein</fullName>
        <ecNumber evidence="9">2.7.1.-</ecNumber>
    </submittedName>
</protein>
<evidence type="ECO:0000313" key="9">
    <source>
        <dbReference type="EMBL" id="MFD2163865.1"/>
    </source>
</evidence>
<evidence type="ECO:0000256" key="5">
    <source>
        <dbReference type="ARBA" id="ARBA00022840"/>
    </source>
</evidence>
<keyword evidence="6" id="KW-0119">Carbohydrate metabolism</keyword>
<feature type="domain" description="Four-carbon acid sugar kinase N-terminal" evidence="7">
    <location>
        <begin position="10"/>
        <end position="253"/>
    </location>
</feature>
<evidence type="ECO:0000256" key="3">
    <source>
        <dbReference type="ARBA" id="ARBA00022741"/>
    </source>
</evidence>
<dbReference type="RefSeq" id="WP_255904993.1">
    <property type="nucleotide sequence ID" value="NZ_JAFMZO010000004.1"/>
</dbReference>
<dbReference type="InterPro" id="IPR031475">
    <property type="entry name" value="NBD_C"/>
</dbReference>
<dbReference type="Gene3D" id="3.40.980.20">
    <property type="entry name" value="Four-carbon acid sugar kinase, nucleotide binding domain"/>
    <property type="match status" value="1"/>
</dbReference>
<dbReference type="InterPro" id="IPR042213">
    <property type="entry name" value="NBD_C_sf"/>
</dbReference>
<dbReference type="Proteomes" id="UP001597387">
    <property type="component" value="Unassembled WGS sequence"/>
</dbReference>
<evidence type="ECO:0000256" key="1">
    <source>
        <dbReference type="ARBA" id="ARBA00005715"/>
    </source>
</evidence>
<keyword evidence="4 9" id="KW-0418">Kinase</keyword>
<dbReference type="SUPFAM" id="SSF142764">
    <property type="entry name" value="YgbK-like"/>
    <property type="match status" value="1"/>
</dbReference>
<comment type="caution">
    <text evidence="9">The sequence shown here is derived from an EMBL/GenBank/DDBJ whole genome shotgun (WGS) entry which is preliminary data.</text>
</comment>
<dbReference type="EC" id="2.7.1.-" evidence="9"/>
<organism evidence="9 10">
    <name type="scientific">Paradesertivirga mongoliensis</name>
    <dbReference type="NCBI Taxonomy" id="2100740"/>
    <lineage>
        <taxon>Bacteria</taxon>
        <taxon>Pseudomonadati</taxon>
        <taxon>Bacteroidota</taxon>
        <taxon>Sphingobacteriia</taxon>
        <taxon>Sphingobacteriales</taxon>
        <taxon>Sphingobacteriaceae</taxon>
        <taxon>Paradesertivirga</taxon>
    </lineage>
</organism>